<name>A0A699IKU1_TANCI</name>
<feature type="coiled-coil region" evidence="2">
    <location>
        <begin position="430"/>
        <end position="457"/>
    </location>
</feature>
<dbReference type="InterPro" id="IPR001878">
    <property type="entry name" value="Znf_CCHC"/>
</dbReference>
<accession>A0A699IKU1</accession>
<feature type="region of interest" description="Disordered" evidence="3">
    <location>
        <begin position="15"/>
        <end position="34"/>
    </location>
</feature>
<dbReference type="EMBL" id="BKCJ010305828">
    <property type="protein sequence ID" value="GEZ65406.1"/>
    <property type="molecule type" value="Genomic_DNA"/>
</dbReference>
<reference evidence="5" key="1">
    <citation type="journal article" date="2019" name="Sci. Rep.">
        <title>Draft genome of Tanacetum cinerariifolium, the natural source of mosquito coil.</title>
        <authorList>
            <person name="Yamashiro T."/>
            <person name="Shiraishi A."/>
            <person name="Satake H."/>
            <person name="Nakayama K."/>
        </authorList>
    </citation>
    <scope>NUCLEOTIDE SEQUENCE</scope>
</reference>
<feature type="non-terminal residue" evidence="5">
    <location>
        <position position="1"/>
    </location>
</feature>
<dbReference type="PANTHER" id="PTHR23002">
    <property type="entry name" value="ZINC FINGER CCHC DOMAIN CONTAINING PROTEIN"/>
    <property type="match status" value="1"/>
</dbReference>
<organism evidence="5">
    <name type="scientific">Tanacetum cinerariifolium</name>
    <name type="common">Dalmatian daisy</name>
    <name type="synonym">Chrysanthemum cinerariifolium</name>
    <dbReference type="NCBI Taxonomy" id="118510"/>
    <lineage>
        <taxon>Eukaryota</taxon>
        <taxon>Viridiplantae</taxon>
        <taxon>Streptophyta</taxon>
        <taxon>Embryophyta</taxon>
        <taxon>Tracheophyta</taxon>
        <taxon>Spermatophyta</taxon>
        <taxon>Magnoliopsida</taxon>
        <taxon>eudicotyledons</taxon>
        <taxon>Gunneridae</taxon>
        <taxon>Pentapetalae</taxon>
        <taxon>asterids</taxon>
        <taxon>campanulids</taxon>
        <taxon>Asterales</taxon>
        <taxon>Asteraceae</taxon>
        <taxon>Asteroideae</taxon>
        <taxon>Anthemideae</taxon>
        <taxon>Anthemidinae</taxon>
        <taxon>Tanacetum</taxon>
    </lineage>
</organism>
<protein>
    <recommendedName>
        <fullName evidence="4">CCHC-type domain-containing protein</fullName>
    </recommendedName>
</protein>
<feature type="domain" description="CCHC-type" evidence="4">
    <location>
        <begin position="163"/>
        <end position="177"/>
    </location>
</feature>
<dbReference type="GO" id="GO:0003676">
    <property type="term" value="F:nucleic acid binding"/>
    <property type="evidence" value="ECO:0007669"/>
    <property type="project" value="InterPro"/>
</dbReference>
<dbReference type="PROSITE" id="PS50158">
    <property type="entry name" value="ZF_CCHC"/>
    <property type="match status" value="2"/>
</dbReference>
<feature type="domain" description="CCHC-type" evidence="4">
    <location>
        <begin position="349"/>
        <end position="364"/>
    </location>
</feature>
<sequence length="641" mass="71341">DDGTKVVEDLHLLRDGLAKGKDESKDLSKDESRDDFDVVGSNKVVKGVETTIAPATAEEKAQRRLELKEIKVKRVSSSSTNTQNMAFVSSSSNNNTNSSNEAVNTAFGVTTTGTQINATNSINIDNLSDAIICAFLAIQSNSSQLLNINGNETVSFDKTKVGCYNCHKRGHFTRECRAQDNRNRDITRRIVLVETTNSLALGSCDGLRGYDWSDKAEEGPNYALIAYSTSIFDSEMDSDSTYMVAASKVHMLKPGEYELWSIRMEQYILMVDYSLWEVIENEVKGVSSSSTNTQNMAFVSSSLNNNTNSSNEAVNTAFGVTTTGTQINAANSINIDNLSDAIICAFLARCYNCHKRGHFTRECRAQDNKNRDITRRNVLVETTNSLALGSCDGLRGYDWSDQAEEGPNYALIAYSTSIFDSEVSTDSNCLKTCLKTVETLKSQNERLLNDLRTSKIQTIIYKTCLESIEARLLVYKKNEFVYEEDIKLLKRKIYLKDIPITKLRRKLELAQKQKDKIQLIVENFKNSSKSLSKLLNSQIADKCKAGLGYNAVPPPYIGNFLPLKPNFSGLEEFVNEPIVGETTVKKPKVETLNAKTSKDVPKVVKKDNGGLIIEDWNSDDEDESVSKPKIDKKIVILVLLK</sequence>
<evidence type="ECO:0000256" key="3">
    <source>
        <dbReference type="SAM" id="MobiDB-lite"/>
    </source>
</evidence>
<evidence type="ECO:0000256" key="2">
    <source>
        <dbReference type="SAM" id="Coils"/>
    </source>
</evidence>
<evidence type="ECO:0000256" key="1">
    <source>
        <dbReference type="PROSITE-ProRule" id="PRU00047"/>
    </source>
</evidence>
<evidence type="ECO:0000259" key="4">
    <source>
        <dbReference type="PROSITE" id="PS50158"/>
    </source>
</evidence>
<keyword evidence="1" id="KW-0862">Zinc</keyword>
<dbReference type="Gene3D" id="4.10.60.10">
    <property type="entry name" value="Zinc finger, CCHC-type"/>
    <property type="match status" value="2"/>
</dbReference>
<dbReference type="SUPFAM" id="SSF57756">
    <property type="entry name" value="Retrovirus zinc finger-like domains"/>
    <property type="match status" value="2"/>
</dbReference>
<dbReference type="SMART" id="SM00343">
    <property type="entry name" value="ZnF_C2HC"/>
    <property type="match status" value="2"/>
</dbReference>
<dbReference type="AlphaFoldDB" id="A0A699IKU1"/>
<keyword evidence="1" id="KW-0863">Zinc-finger</keyword>
<dbReference type="InterPro" id="IPR051714">
    <property type="entry name" value="Znf_CCHC_NABP"/>
</dbReference>
<evidence type="ECO:0000313" key="5">
    <source>
        <dbReference type="EMBL" id="GEZ65406.1"/>
    </source>
</evidence>
<dbReference type="InterPro" id="IPR036875">
    <property type="entry name" value="Znf_CCHC_sf"/>
</dbReference>
<keyword evidence="1" id="KW-0479">Metal-binding</keyword>
<gene>
    <name evidence="5" type="ORF">Tci_537379</name>
</gene>
<proteinExistence type="predicted"/>
<comment type="caution">
    <text evidence="5">The sequence shown here is derived from an EMBL/GenBank/DDBJ whole genome shotgun (WGS) entry which is preliminary data.</text>
</comment>
<keyword evidence="2" id="KW-0175">Coiled coil</keyword>
<feature type="coiled-coil region" evidence="2">
    <location>
        <begin position="500"/>
        <end position="527"/>
    </location>
</feature>
<dbReference type="GO" id="GO:0008270">
    <property type="term" value="F:zinc ion binding"/>
    <property type="evidence" value="ECO:0007669"/>
    <property type="project" value="UniProtKB-KW"/>
</dbReference>